<keyword evidence="1" id="KW-0472">Membrane</keyword>
<evidence type="ECO:0000256" key="1">
    <source>
        <dbReference type="SAM" id="Phobius"/>
    </source>
</evidence>
<protein>
    <recommendedName>
        <fullName evidence="4">Mitochondrial cytochrome c oxidase subunit VIc/VIIs domain-containing protein</fullName>
    </recommendedName>
</protein>
<dbReference type="Proteomes" id="UP000187209">
    <property type="component" value="Unassembled WGS sequence"/>
</dbReference>
<keyword evidence="1" id="KW-1133">Transmembrane helix</keyword>
<keyword evidence="1" id="KW-0812">Transmembrane</keyword>
<organism evidence="2 3">
    <name type="scientific">Stentor coeruleus</name>
    <dbReference type="NCBI Taxonomy" id="5963"/>
    <lineage>
        <taxon>Eukaryota</taxon>
        <taxon>Sar</taxon>
        <taxon>Alveolata</taxon>
        <taxon>Ciliophora</taxon>
        <taxon>Postciliodesmatophora</taxon>
        <taxon>Heterotrichea</taxon>
        <taxon>Heterotrichida</taxon>
        <taxon>Stentoridae</taxon>
        <taxon>Stentor</taxon>
    </lineage>
</organism>
<sequence>MKLGNLFEGLPARNRVWLLASLGYTSVVGFLAFSYYKQEKRQEYLDFVKLYRGQGHYQHPWVKNPSPVPEHVKKTDYTKLIENPRGNRYL</sequence>
<evidence type="ECO:0008006" key="4">
    <source>
        <dbReference type="Google" id="ProtNLM"/>
    </source>
</evidence>
<gene>
    <name evidence="2" type="ORF">SteCoe_6957</name>
</gene>
<evidence type="ECO:0000313" key="2">
    <source>
        <dbReference type="EMBL" id="OMJ90675.1"/>
    </source>
</evidence>
<comment type="caution">
    <text evidence="2">The sequence shown here is derived from an EMBL/GenBank/DDBJ whole genome shotgun (WGS) entry which is preliminary data.</text>
</comment>
<evidence type="ECO:0000313" key="3">
    <source>
        <dbReference type="Proteomes" id="UP000187209"/>
    </source>
</evidence>
<name>A0A1R2CNW0_9CILI</name>
<dbReference type="EMBL" id="MPUH01000098">
    <property type="protein sequence ID" value="OMJ90675.1"/>
    <property type="molecule type" value="Genomic_DNA"/>
</dbReference>
<keyword evidence="3" id="KW-1185">Reference proteome</keyword>
<dbReference type="AlphaFoldDB" id="A0A1R2CNW0"/>
<feature type="transmembrane region" description="Helical" evidence="1">
    <location>
        <begin position="16"/>
        <end position="36"/>
    </location>
</feature>
<proteinExistence type="predicted"/>
<accession>A0A1R2CNW0</accession>
<reference evidence="2 3" key="1">
    <citation type="submission" date="2016-11" db="EMBL/GenBank/DDBJ databases">
        <title>The macronuclear genome of Stentor coeruleus: a giant cell with tiny introns.</title>
        <authorList>
            <person name="Slabodnick M."/>
            <person name="Ruby J.G."/>
            <person name="Reiff S.B."/>
            <person name="Swart E.C."/>
            <person name="Gosai S."/>
            <person name="Prabakaran S."/>
            <person name="Witkowska E."/>
            <person name="Larue G.E."/>
            <person name="Fisher S."/>
            <person name="Freeman R.M."/>
            <person name="Gunawardena J."/>
            <person name="Chu W."/>
            <person name="Stover N.A."/>
            <person name="Gregory B.D."/>
            <person name="Nowacki M."/>
            <person name="Derisi J."/>
            <person name="Roy S.W."/>
            <person name="Marshall W.F."/>
            <person name="Sood P."/>
        </authorList>
    </citation>
    <scope>NUCLEOTIDE SEQUENCE [LARGE SCALE GENOMIC DNA]</scope>
    <source>
        <strain evidence="2">WM001</strain>
    </source>
</reference>